<dbReference type="PANTHER" id="PTHR34292:SF2">
    <property type="entry name" value="OUTER SPORE WALL PROTEIN LDS1"/>
    <property type="match status" value="1"/>
</dbReference>
<accession>A0ABP0ZID2</accession>
<evidence type="ECO:0008006" key="9">
    <source>
        <dbReference type="Google" id="ProtNLM"/>
    </source>
</evidence>
<feature type="transmembrane region" description="Helical" evidence="6">
    <location>
        <begin position="157"/>
        <end position="177"/>
    </location>
</feature>
<keyword evidence="4 6" id="KW-0472">Membrane</keyword>
<evidence type="ECO:0000256" key="1">
    <source>
        <dbReference type="ARBA" id="ARBA00004141"/>
    </source>
</evidence>
<dbReference type="GeneID" id="92207044"/>
<dbReference type="InterPro" id="IPR059112">
    <property type="entry name" value="CysZ/EI24"/>
</dbReference>
<dbReference type="Proteomes" id="UP001497383">
    <property type="component" value="Chromosome 2"/>
</dbReference>
<name>A0ABP0ZID2_9ASCO</name>
<sequence length="325" mass="37400">MTIPFVSIIRSGSYIYPFQGFLYFWKHPKIWPLYLTVLIPQLMITMTIYSLMFIFIYPAQLVVYMLLTGPLGMVFAWYSIYWTSSTIACFLVTVTLLPYIQKVAYDAVLSRERYDIYVRISKARRIENRQLPIVRRMTKYLGRLPGLSIFPFTVPKLLVLFFVGMIPVIGPFVVIFFRASSKGLRAHDRYYKMRGLSTQEINASYKQNKPVYMAFGLAALLLEMIPVFNIFFMFTNNIGAALWAVDLDKNEEEYAERNYLVPQQKKQATKLAQLVPNEPNTVVSTGNSSMHTGTRLREPEASVVNTHRLDAGLEVHGGQDDESDF</sequence>
<evidence type="ECO:0000256" key="4">
    <source>
        <dbReference type="ARBA" id="ARBA00023136"/>
    </source>
</evidence>
<comment type="subcellular location">
    <subcellularLocation>
        <location evidence="1">Membrane</location>
        <topology evidence="1">Multi-pass membrane protein</topology>
    </subcellularLocation>
</comment>
<feature type="region of interest" description="Disordered" evidence="5">
    <location>
        <begin position="279"/>
        <end position="299"/>
    </location>
</feature>
<evidence type="ECO:0000313" key="8">
    <source>
        <dbReference type="Proteomes" id="UP001497383"/>
    </source>
</evidence>
<dbReference type="RefSeq" id="XP_066828786.1">
    <property type="nucleotide sequence ID" value="XM_066971781.1"/>
</dbReference>
<evidence type="ECO:0000256" key="5">
    <source>
        <dbReference type="SAM" id="MobiDB-lite"/>
    </source>
</evidence>
<organism evidence="7 8">
    <name type="scientific">Lodderomyces beijingensis</name>
    <dbReference type="NCBI Taxonomy" id="1775926"/>
    <lineage>
        <taxon>Eukaryota</taxon>
        <taxon>Fungi</taxon>
        <taxon>Dikarya</taxon>
        <taxon>Ascomycota</taxon>
        <taxon>Saccharomycotina</taxon>
        <taxon>Pichiomycetes</taxon>
        <taxon>Debaryomycetaceae</taxon>
        <taxon>Candida/Lodderomyces clade</taxon>
        <taxon>Lodderomyces</taxon>
    </lineage>
</organism>
<evidence type="ECO:0000256" key="3">
    <source>
        <dbReference type="ARBA" id="ARBA00022989"/>
    </source>
</evidence>
<proteinExistence type="predicted"/>
<dbReference type="EMBL" id="OZ022406">
    <property type="protein sequence ID" value="CAK9437470.1"/>
    <property type="molecule type" value="Genomic_DNA"/>
</dbReference>
<protein>
    <recommendedName>
        <fullName evidence="9">Outer spore wall protein RRT8</fullName>
    </recommendedName>
</protein>
<keyword evidence="2 6" id="KW-0812">Transmembrane</keyword>
<gene>
    <name evidence="7" type="ORF">LODBEIA_P18480</name>
</gene>
<feature type="transmembrane region" description="Helical" evidence="6">
    <location>
        <begin position="211"/>
        <end position="234"/>
    </location>
</feature>
<keyword evidence="3 6" id="KW-1133">Transmembrane helix</keyword>
<evidence type="ECO:0000256" key="2">
    <source>
        <dbReference type="ARBA" id="ARBA00022692"/>
    </source>
</evidence>
<dbReference type="PANTHER" id="PTHR34292">
    <property type="entry name" value="OUTER SPORE WALL PROTEIN LDS1"/>
    <property type="match status" value="1"/>
</dbReference>
<dbReference type="Pfam" id="PF07264">
    <property type="entry name" value="EI24"/>
    <property type="match status" value="1"/>
</dbReference>
<dbReference type="InterPro" id="IPR052786">
    <property type="entry name" value="Spore_wall_assembly"/>
</dbReference>
<feature type="compositionally biased region" description="Polar residues" evidence="5">
    <location>
        <begin position="279"/>
        <end position="292"/>
    </location>
</feature>
<evidence type="ECO:0000256" key="6">
    <source>
        <dbReference type="SAM" id="Phobius"/>
    </source>
</evidence>
<reference evidence="7 8" key="1">
    <citation type="submission" date="2024-03" db="EMBL/GenBank/DDBJ databases">
        <authorList>
            <person name="Brejova B."/>
        </authorList>
    </citation>
    <scope>NUCLEOTIDE SEQUENCE [LARGE SCALE GENOMIC DNA]</scope>
    <source>
        <strain evidence="7 8">CBS 14171</strain>
    </source>
</reference>
<keyword evidence="8" id="KW-1185">Reference proteome</keyword>
<evidence type="ECO:0000313" key="7">
    <source>
        <dbReference type="EMBL" id="CAK9437470.1"/>
    </source>
</evidence>